<dbReference type="Gene3D" id="3.40.50.150">
    <property type="entry name" value="Vaccinia Virus protein VP39"/>
    <property type="match status" value="1"/>
</dbReference>
<evidence type="ECO:0000313" key="4">
    <source>
        <dbReference type="EMBL" id="QFS49919.1"/>
    </source>
</evidence>
<dbReference type="CDD" id="cd02440">
    <property type="entry name" value="AdoMet_MTases"/>
    <property type="match status" value="1"/>
</dbReference>
<sequence>MGTQQSTTRHHPIFLGHWLFLSPPLSPKTRFIASLQNLKSKIDMTQLKTLPTYDPSLFEGAAEGYAQYRTKYPSVVFDKLAEIFNLNGQGRLLDLGTGPGLISIPLRTRFEEVVAIDPDPGMIAEAKRQAAAVGANNITWLEQGAELIDPSLGKFKLTTIGRAFHWMERELVLERLYELLTDDGGLALLQTGDNPWESNLPWKQAAVGVVKKWLGEERRTGQRGQGTRKPVDPPHEVVIANSAFARQENYEVLFEKSWTVDSYLGYLYTTAFSLKIFYGDNAPAFETDLREALLAVEPSGHFTEELKATILVAWKH</sequence>
<dbReference type="InterPro" id="IPR029063">
    <property type="entry name" value="SAM-dependent_MTases_sf"/>
</dbReference>
<dbReference type="SUPFAM" id="SSF53335">
    <property type="entry name" value="S-adenosyl-L-methionine-dependent methyltransferases"/>
    <property type="match status" value="1"/>
</dbReference>
<dbReference type="InterPro" id="IPR051052">
    <property type="entry name" value="Diverse_substrate_MTase"/>
</dbReference>
<dbReference type="PANTHER" id="PTHR44942:SF4">
    <property type="entry name" value="METHYLTRANSFERASE TYPE 11 DOMAIN-CONTAINING PROTEIN"/>
    <property type="match status" value="1"/>
</dbReference>
<keyword evidence="1 4" id="KW-0489">Methyltransferase</keyword>
<dbReference type="KEGG" id="nsh:GXM_07413"/>
<protein>
    <submittedName>
        <fullName evidence="4">SAM-dependent methyltransferase</fullName>
    </submittedName>
</protein>
<dbReference type="AlphaFoldDB" id="A0A5P8WDC8"/>
<dbReference type="EMBL" id="CP045227">
    <property type="protein sequence ID" value="QFS49919.1"/>
    <property type="molecule type" value="Genomic_DNA"/>
</dbReference>
<evidence type="ECO:0000313" key="5">
    <source>
        <dbReference type="Proteomes" id="UP000326678"/>
    </source>
</evidence>
<accession>A0A5P8WDC8</accession>
<gene>
    <name evidence="4" type="ORF">GXM_07413</name>
</gene>
<dbReference type="InterPro" id="IPR041698">
    <property type="entry name" value="Methyltransf_25"/>
</dbReference>
<proteinExistence type="predicted"/>
<dbReference type="GO" id="GO:0008168">
    <property type="term" value="F:methyltransferase activity"/>
    <property type="evidence" value="ECO:0007669"/>
    <property type="project" value="UniProtKB-KW"/>
</dbReference>
<feature type="domain" description="Methyltransferase" evidence="3">
    <location>
        <begin position="93"/>
        <end position="184"/>
    </location>
</feature>
<organism evidence="4 5">
    <name type="scientific">Nostoc sphaeroides CCNUC1</name>
    <dbReference type="NCBI Taxonomy" id="2653204"/>
    <lineage>
        <taxon>Bacteria</taxon>
        <taxon>Bacillati</taxon>
        <taxon>Cyanobacteriota</taxon>
        <taxon>Cyanophyceae</taxon>
        <taxon>Nostocales</taxon>
        <taxon>Nostocaceae</taxon>
        <taxon>Nostoc</taxon>
    </lineage>
</organism>
<keyword evidence="2 4" id="KW-0808">Transferase</keyword>
<keyword evidence="5" id="KW-1185">Reference proteome</keyword>
<evidence type="ECO:0000256" key="2">
    <source>
        <dbReference type="ARBA" id="ARBA00022679"/>
    </source>
</evidence>
<evidence type="ECO:0000259" key="3">
    <source>
        <dbReference type="Pfam" id="PF13649"/>
    </source>
</evidence>
<evidence type="ECO:0000256" key="1">
    <source>
        <dbReference type="ARBA" id="ARBA00022603"/>
    </source>
</evidence>
<dbReference type="PANTHER" id="PTHR44942">
    <property type="entry name" value="METHYLTRANSF_11 DOMAIN-CONTAINING PROTEIN"/>
    <property type="match status" value="1"/>
</dbReference>
<dbReference type="Pfam" id="PF13649">
    <property type="entry name" value="Methyltransf_25"/>
    <property type="match status" value="1"/>
</dbReference>
<dbReference type="Proteomes" id="UP000326678">
    <property type="component" value="Chromosome Gxm2"/>
</dbReference>
<name>A0A5P8WDC8_9NOSO</name>
<dbReference type="GO" id="GO:0032259">
    <property type="term" value="P:methylation"/>
    <property type="evidence" value="ECO:0007669"/>
    <property type="project" value="UniProtKB-KW"/>
</dbReference>
<reference evidence="4 5" key="1">
    <citation type="submission" date="2019-10" db="EMBL/GenBank/DDBJ databases">
        <title>Genomic and transcriptomic insights into the perfect genentic adaptation of a filamentous nitrogen-fixing cyanobacterium to rice fields.</title>
        <authorList>
            <person name="Chen Z."/>
        </authorList>
    </citation>
    <scope>NUCLEOTIDE SEQUENCE [LARGE SCALE GENOMIC DNA]</scope>
    <source>
        <strain evidence="4">CCNUC1</strain>
    </source>
</reference>